<feature type="transmembrane region" description="Helical" evidence="8">
    <location>
        <begin position="110"/>
        <end position="134"/>
    </location>
</feature>
<evidence type="ECO:0000313" key="11">
    <source>
        <dbReference type="Proteomes" id="UP001387364"/>
    </source>
</evidence>
<evidence type="ECO:0000256" key="1">
    <source>
        <dbReference type="ARBA" id="ARBA00004651"/>
    </source>
</evidence>
<protein>
    <submittedName>
        <fullName evidence="10">Threonine/serine exporter family protein</fullName>
    </submittedName>
</protein>
<keyword evidence="6 8" id="KW-0472">Membrane</keyword>
<dbReference type="InterPro" id="IPR024528">
    <property type="entry name" value="ThrE_2"/>
</dbReference>
<comment type="similarity">
    <text evidence="7">Belongs to the ThrE exporter (TC 2.A.79) family.</text>
</comment>
<sequence length="146" mass="15947">MDIVIQLVTSFIAAAAFGIIFNAPKESILISGFVGMIGWIIYYLFWEQGVNAVLSTGISAFMIAIISHIYAKRYKMPIIIFIVAGIIPLVPGGISYNAMRSFVQNDYNTALALAAKAFMISGAIAMGLIVSEVLRTIPNVRQQRNK</sequence>
<evidence type="ECO:0000313" key="10">
    <source>
        <dbReference type="EMBL" id="WXB93051.1"/>
    </source>
</evidence>
<dbReference type="EMBL" id="CP147404">
    <property type="protein sequence ID" value="WXB93051.1"/>
    <property type="molecule type" value="Genomic_DNA"/>
</dbReference>
<feature type="domain" description="Threonine/Serine exporter ThrE" evidence="9">
    <location>
        <begin position="6"/>
        <end position="133"/>
    </location>
</feature>
<dbReference type="RefSeq" id="WP_338752194.1">
    <property type="nucleotide sequence ID" value="NZ_CP147404.1"/>
</dbReference>
<feature type="transmembrane region" description="Helical" evidence="8">
    <location>
        <begin position="6"/>
        <end position="23"/>
    </location>
</feature>
<evidence type="ECO:0000256" key="2">
    <source>
        <dbReference type="ARBA" id="ARBA00022475"/>
    </source>
</evidence>
<evidence type="ECO:0000256" key="7">
    <source>
        <dbReference type="ARBA" id="ARBA00034125"/>
    </source>
</evidence>
<feature type="transmembrane region" description="Helical" evidence="8">
    <location>
        <begin position="78"/>
        <end position="98"/>
    </location>
</feature>
<keyword evidence="4 8" id="KW-0812">Transmembrane</keyword>
<evidence type="ECO:0000256" key="4">
    <source>
        <dbReference type="ARBA" id="ARBA00022692"/>
    </source>
</evidence>
<name>A0ABZ2N618_9BACI</name>
<accession>A0ABZ2N618</accession>
<feature type="transmembrane region" description="Helical" evidence="8">
    <location>
        <begin position="28"/>
        <end position="46"/>
    </location>
</feature>
<keyword evidence="11" id="KW-1185">Reference proteome</keyword>
<evidence type="ECO:0000256" key="5">
    <source>
        <dbReference type="ARBA" id="ARBA00022989"/>
    </source>
</evidence>
<evidence type="ECO:0000256" key="3">
    <source>
        <dbReference type="ARBA" id="ARBA00022519"/>
    </source>
</evidence>
<evidence type="ECO:0000256" key="8">
    <source>
        <dbReference type="SAM" id="Phobius"/>
    </source>
</evidence>
<evidence type="ECO:0000256" key="6">
    <source>
        <dbReference type="ARBA" id="ARBA00023136"/>
    </source>
</evidence>
<proteinExistence type="inferred from homology"/>
<keyword evidence="3" id="KW-0997">Cell inner membrane</keyword>
<comment type="subcellular location">
    <subcellularLocation>
        <location evidence="1">Cell membrane</location>
        <topology evidence="1">Multi-pass membrane protein</topology>
    </subcellularLocation>
</comment>
<feature type="transmembrane region" description="Helical" evidence="8">
    <location>
        <begin position="52"/>
        <end position="71"/>
    </location>
</feature>
<evidence type="ECO:0000259" key="9">
    <source>
        <dbReference type="Pfam" id="PF12821"/>
    </source>
</evidence>
<keyword evidence="2" id="KW-1003">Cell membrane</keyword>
<dbReference type="Pfam" id="PF12821">
    <property type="entry name" value="ThrE_2"/>
    <property type="match status" value="1"/>
</dbReference>
<keyword evidence="5 8" id="KW-1133">Transmembrane helix</keyword>
<reference evidence="10 11" key="1">
    <citation type="submission" date="2024-02" db="EMBL/GenBank/DDBJ databases">
        <title>Seven novel Bacillus-like species.</title>
        <authorList>
            <person name="Liu G."/>
        </authorList>
    </citation>
    <scope>NUCLEOTIDE SEQUENCE [LARGE SCALE GENOMIC DNA]</scope>
    <source>
        <strain evidence="10 11">FJAT-52991</strain>
    </source>
</reference>
<organism evidence="10 11">
    <name type="scientific">Bacillus kandeliae</name>
    <dbReference type="NCBI Taxonomy" id="3129297"/>
    <lineage>
        <taxon>Bacteria</taxon>
        <taxon>Bacillati</taxon>
        <taxon>Bacillota</taxon>
        <taxon>Bacilli</taxon>
        <taxon>Bacillales</taxon>
        <taxon>Bacillaceae</taxon>
        <taxon>Bacillus</taxon>
    </lineage>
</organism>
<dbReference type="InterPro" id="IPR050539">
    <property type="entry name" value="ThrE_Dicarb/AminoAcid_Exp"/>
</dbReference>
<dbReference type="Proteomes" id="UP001387364">
    <property type="component" value="Chromosome"/>
</dbReference>
<dbReference type="PANTHER" id="PTHR34390">
    <property type="entry name" value="UPF0442 PROTEIN YJJB-RELATED"/>
    <property type="match status" value="1"/>
</dbReference>
<dbReference type="PANTHER" id="PTHR34390:SF1">
    <property type="entry name" value="SUCCINATE TRANSPORTER SUBUNIT YJJB-RELATED"/>
    <property type="match status" value="1"/>
</dbReference>
<gene>
    <name evidence="10" type="ORF">WDJ61_17790</name>
</gene>